<dbReference type="CDD" id="cd00190">
    <property type="entry name" value="Tryp_SPc"/>
    <property type="match status" value="1"/>
</dbReference>
<feature type="non-terminal residue" evidence="7">
    <location>
        <position position="1"/>
    </location>
</feature>
<accession>A0A7T8QWJ3</accession>
<dbReference type="FunFam" id="2.40.10.10:FF:000068">
    <property type="entry name" value="transmembrane protease serine 2"/>
    <property type="match status" value="1"/>
</dbReference>
<dbReference type="PROSITE" id="PS00134">
    <property type="entry name" value="TRYPSIN_HIS"/>
    <property type="match status" value="1"/>
</dbReference>
<dbReference type="Gene3D" id="4.10.400.10">
    <property type="entry name" value="Low-density Lipoprotein Receptor"/>
    <property type="match status" value="2"/>
</dbReference>
<keyword evidence="1 3" id="KW-1015">Disulfide bond</keyword>
<dbReference type="SUPFAM" id="SSF50494">
    <property type="entry name" value="Trypsin-like serine proteases"/>
    <property type="match status" value="1"/>
</dbReference>
<dbReference type="FunFam" id="2.40.10.10:FF:000002">
    <property type="entry name" value="Transmembrane protease serine"/>
    <property type="match status" value="1"/>
</dbReference>
<dbReference type="SMART" id="SM00020">
    <property type="entry name" value="Tryp_SPc"/>
    <property type="match status" value="1"/>
</dbReference>
<dbReference type="InterPro" id="IPR001254">
    <property type="entry name" value="Trypsin_dom"/>
</dbReference>
<feature type="region of interest" description="Disordered" evidence="5">
    <location>
        <begin position="166"/>
        <end position="192"/>
    </location>
</feature>
<gene>
    <name evidence="7" type="ORF">FKW44_002626</name>
</gene>
<keyword evidence="4" id="KW-0378">Hydrolase</keyword>
<evidence type="ECO:0000256" key="5">
    <source>
        <dbReference type="SAM" id="MobiDB-lite"/>
    </source>
</evidence>
<dbReference type="PANTHER" id="PTHR24252">
    <property type="entry name" value="ACROSIN-RELATED"/>
    <property type="match status" value="1"/>
</dbReference>
<dbReference type="EMBL" id="CP045891">
    <property type="protein sequence ID" value="QQP57588.1"/>
    <property type="molecule type" value="Genomic_DNA"/>
</dbReference>
<reference evidence="8" key="1">
    <citation type="submission" date="2021-01" db="EMBL/GenBank/DDBJ databases">
        <title>Caligus Genome Assembly.</title>
        <authorList>
            <person name="Gallardo-Escarate C."/>
        </authorList>
    </citation>
    <scope>NUCLEOTIDE SEQUENCE [LARGE SCALE GENOMIC DNA]</scope>
</reference>
<dbReference type="SMART" id="SM00192">
    <property type="entry name" value="LDLa"/>
    <property type="match status" value="2"/>
</dbReference>
<dbReference type="InterPro" id="IPR009003">
    <property type="entry name" value="Peptidase_S1_PA"/>
</dbReference>
<evidence type="ECO:0000256" key="3">
    <source>
        <dbReference type="PROSITE-ProRule" id="PRU00124"/>
    </source>
</evidence>
<evidence type="ECO:0000313" key="8">
    <source>
        <dbReference type="Proteomes" id="UP000595437"/>
    </source>
</evidence>
<sequence length="756" mass="85327">ASIVSNAYPEPPNQAEQVNISPATTLPRLEATTQSPGSFFDHKAQALRDLLDETDAHQLSQEEHLRAKYSHFIFHNVSSNDFAHTSQLLRNRSTESNLPQYLTKKNMIPLRAVMESLAINLASPQRHDSIASIPILERTHDETFAYELELKELRSHLEDFLGRTTEERQGIFRNPEDLDTGDENATSDTEEETVDKLLELNEVRVVPMSRTKNCFEGERICGINGSECFSERMRCDGKIDCSDFADELNCSACSTFIDMGYMGISRQGTVRMEKMKRIAEKEEPANDICIPSSLRCDFKTDCPDGSDEKGCISLWPEDLNELDTPFSIASPHSSGILHWRFNDSWKALSLLEEERDGFMEERMRNICTEILLHDEGVLPKDHPIHHHFRDSSNNISHINRKPANPDQASSTVILDCGSIDCGARSYAYQPEMMDVSSFFKQRIVGERKLCPLIGLPWLQFTSMCCSLLIFTYFIDGILLCGGVLVDKNWVLSAAHCYKAIKEGVSVVEVAAGMSRVDSRSPYTQVRQIKEIIHHGHFNGTYLTHDVAMMYFEEPIAFNAKVNLVCLNEDESLPAVGEHCYTVGWGSTHEAENNVNNELLEVEVPIKSKCIQSYNDMEHQICGGFHTGGRDACQGDSGGPLYCANAGADGFNRHYLAGIVSHGIGCARPETDGVYVRITFYRDWIKRIIDIKQNELENRRYARSVSQRASFERFRSMAKEKHPDVPFVYRLLNRDCPSGVRCDGNRCIPKSRVCDGK</sequence>
<evidence type="ECO:0000256" key="1">
    <source>
        <dbReference type="ARBA" id="ARBA00023157"/>
    </source>
</evidence>
<feature type="compositionally biased region" description="Basic and acidic residues" evidence="5">
    <location>
        <begin position="166"/>
        <end position="176"/>
    </location>
</feature>
<dbReference type="InterPro" id="IPR002172">
    <property type="entry name" value="LDrepeatLR_classA_rpt"/>
</dbReference>
<dbReference type="InterPro" id="IPR033116">
    <property type="entry name" value="TRYPSIN_SER"/>
</dbReference>
<dbReference type="PANTHER" id="PTHR24252:SF7">
    <property type="entry name" value="HYALIN"/>
    <property type="match status" value="1"/>
</dbReference>
<dbReference type="InterPro" id="IPR043504">
    <property type="entry name" value="Peptidase_S1_PA_chymotrypsin"/>
</dbReference>
<dbReference type="PROSITE" id="PS50068">
    <property type="entry name" value="LDLRA_2"/>
    <property type="match status" value="2"/>
</dbReference>
<dbReference type="PROSITE" id="PS50240">
    <property type="entry name" value="TRYPSIN_DOM"/>
    <property type="match status" value="1"/>
</dbReference>
<comment type="similarity">
    <text evidence="2">Belongs to the peptidase S1 family. CLIP subfamily.</text>
</comment>
<keyword evidence="4" id="KW-0720">Serine protease</keyword>
<dbReference type="Pfam" id="PF00057">
    <property type="entry name" value="Ldl_recept_a"/>
    <property type="match status" value="1"/>
</dbReference>
<comment type="caution">
    <text evidence="3">Lacks conserved residue(s) required for the propagation of feature annotation.</text>
</comment>
<evidence type="ECO:0000313" key="7">
    <source>
        <dbReference type="EMBL" id="QQP57588.1"/>
    </source>
</evidence>
<feature type="disulfide bond" evidence="3">
    <location>
        <begin position="296"/>
        <end position="311"/>
    </location>
</feature>
<dbReference type="Gene3D" id="2.40.10.10">
    <property type="entry name" value="Trypsin-like serine proteases"/>
    <property type="match status" value="1"/>
</dbReference>
<dbReference type="PROSITE" id="PS00135">
    <property type="entry name" value="TRYPSIN_SER"/>
    <property type="match status" value="1"/>
</dbReference>
<keyword evidence="8" id="KW-1185">Reference proteome</keyword>
<dbReference type="Proteomes" id="UP000595437">
    <property type="component" value="Chromosome 2"/>
</dbReference>
<organism evidence="7 8">
    <name type="scientific">Caligus rogercresseyi</name>
    <name type="common">Sea louse</name>
    <dbReference type="NCBI Taxonomy" id="217165"/>
    <lineage>
        <taxon>Eukaryota</taxon>
        <taxon>Metazoa</taxon>
        <taxon>Ecdysozoa</taxon>
        <taxon>Arthropoda</taxon>
        <taxon>Crustacea</taxon>
        <taxon>Multicrustacea</taxon>
        <taxon>Hexanauplia</taxon>
        <taxon>Copepoda</taxon>
        <taxon>Siphonostomatoida</taxon>
        <taxon>Caligidae</taxon>
        <taxon>Caligus</taxon>
    </lineage>
</organism>
<protein>
    <submittedName>
        <fullName evidence="7">Serine protease nudellike</fullName>
    </submittedName>
</protein>
<evidence type="ECO:0000256" key="2">
    <source>
        <dbReference type="ARBA" id="ARBA00024195"/>
    </source>
</evidence>
<proteinExistence type="inferred from homology"/>
<dbReference type="PRINTS" id="PR00722">
    <property type="entry name" value="CHYMOTRYPSIN"/>
</dbReference>
<feature type="disulfide bond" evidence="3">
    <location>
        <begin position="235"/>
        <end position="250"/>
    </location>
</feature>
<evidence type="ECO:0000256" key="4">
    <source>
        <dbReference type="RuleBase" id="RU363034"/>
    </source>
</evidence>
<dbReference type="InterPro" id="IPR036055">
    <property type="entry name" value="LDL_receptor-like_sf"/>
</dbReference>
<dbReference type="CDD" id="cd00112">
    <property type="entry name" value="LDLa"/>
    <property type="match status" value="2"/>
</dbReference>
<dbReference type="OrthoDB" id="6364259at2759"/>
<name>A0A7T8QWJ3_CALRO</name>
<evidence type="ECO:0000259" key="6">
    <source>
        <dbReference type="PROSITE" id="PS50240"/>
    </source>
</evidence>
<dbReference type="GO" id="GO:0006508">
    <property type="term" value="P:proteolysis"/>
    <property type="evidence" value="ECO:0007669"/>
    <property type="project" value="UniProtKB-KW"/>
</dbReference>
<keyword evidence="4 7" id="KW-0645">Protease</keyword>
<dbReference type="InterPro" id="IPR001314">
    <property type="entry name" value="Peptidase_S1A"/>
</dbReference>
<dbReference type="InterPro" id="IPR018114">
    <property type="entry name" value="TRYPSIN_HIS"/>
</dbReference>
<dbReference type="GO" id="GO:0004252">
    <property type="term" value="F:serine-type endopeptidase activity"/>
    <property type="evidence" value="ECO:0007669"/>
    <property type="project" value="InterPro"/>
</dbReference>
<dbReference type="Pfam" id="PF00089">
    <property type="entry name" value="Trypsin"/>
    <property type="match status" value="1"/>
</dbReference>
<dbReference type="SUPFAM" id="SSF57424">
    <property type="entry name" value="LDL receptor-like module"/>
    <property type="match status" value="2"/>
</dbReference>
<dbReference type="AlphaFoldDB" id="A0A7T8QWJ3"/>
<feature type="domain" description="Peptidase S1" evidence="6">
    <location>
        <begin position="443"/>
        <end position="689"/>
    </location>
</feature>